<evidence type="ECO:0000256" key="1">
    <source>
        <dbReference type="ARBA" id="ARBA00022801"/>
    </source>
</evidence>
<name>A0A4V6KCT7_HATHI</name>
<keyword evidence="2" id="KW-1133">Transmembrane helix</keyword>
<dbReference type="EMBL" id="LR590481">
    <property type="protein sequence ID" value="VTQ85837.1"/>
    <property type="molecule type" value="Genomic_DNA"/>
</dbReference>
<dbReference type="GO" id="GO:0030288">
    <property type="term" value="C:outer membrane-bounded periplasmic space"/>
    <property type="evidence" value="ECO:0007669"/>
    <property type="project" value="TreeGrafter"/>
</dbReference>
<feature type="transmembrane region" description="Helical" evidence="2">
    <location>
        <begin position="12"/>
        <end position="37"/>
    </location>
</feature>
<dbReference type="PANTHER" id="PTHR30404">
    <property type="entry name" value="N-ACETYLMURAMOYL-L-ALANINE AMIDASE"/>
    <property type="match status" value="1"/>
</dbReference>
<keyword evidence="5" id="KW-1185">Reference proteome</keyword>
<evidence type="ECO:0000313" key="4">
    <source>
        <dbReference type="EMBL" id="VTQ85837.1"/>
    </source>
</evidence>
<dbReference type="SMART" id="SM00646">
    <property type="entry name" value="Ami_3"/>
    <property type="match status" value="1"/>
</dbReference>
<dbReference type="OrthoDB" id="9806267at2"/>
<dbReference type="PANTHER" id="PTHR30404:SF0">
    <property type="entry name" value="N-ACETYLMURAMOYL-L-ALANINE AMIDASE AMIC"/>
    <property type="match status" value="1"/>
</dbReference>
<dbReference type="RefSeq" id="WP_138209550.1">
    <property type="nucleotide sequence ID" value="NZ_CBCRUQ010000001.1"/>
</dbReference>
<dbReference type="GO" id="GO:0008745">
    <property type="term" value="F:N-acetylmuramoyl-L-alanine amidase activity"/>
    <property type="evidence" value="ECO:0007669"/>
    <property type="project" value="UniProtKB-EC"/>
</dbReference>
<dbReference type="InterPro" id="IPR002508">
    <property type="entry name" value="MurNAc-LAA_cat"/>
</dbReference>
<gene>
    <name evidence="4" type="primary">cwlC_1</name>
    <name evidence="4" type="ORF">NCTC503_00831</name>
</gene>
<dbReference type="SUPFAM" id="SSF53187">
    <property type="entry name" value="Zn-dependent exopeptidases"/>
    <property type="match status" value="1"/>
</dbReference>
<dbReference type="Proteomes" id="UP000308489">
    <property type="component" value="Chromosome 1"/>
</dbReference>
<feature type="domain" description="MurNAc-LAA" evidence="3">
    <location>
        <begin position="150"/>
        <end position="263"/>
    </location>
</feature>
<sequence>MSKNKKFNLKNIWTMPFLSNVLILFMGIIFVFSLHTIKEIKKLDKKHIQDMKNYELSRGNKSYELPNLKKNTNMANLVGKTIVIDAGHGGFDPGTTSQDGKLIEKDITLKVATYLESYLKETGCNIIMTRTSDKAMENAKNESEDLIKRTEITNKSNADIMISIHVNYSKNPSSQGINNYINTSLGHAEDKKDLSNLILNSISESENWNIGETLTDNIYILKHSNIPSVLVECGFITNLEDKKKLENDFFLQDLSMRIGTGIIKYLNKKK</sequence>
<keyword evidence="2" id="KW-0812">Transmembrane</keyword>
<dbReference type="InterPro" id="IPR050695">
    <property type="entry name" value="N-acetylmuramoyl_amidase_3"/>
</dbReference>
<dbReference type="KEGG" id="hhw:NCTC503_00831"/>
<dbReference type="EC" id="3.5.1.28" evidence="4"/>
<evidence type="ECO:0000259" key="3">
    <source>
        <dbReference type="SMART" id="SM00646"/>
    </source>
</evidence>
<dbReference type="Gene3D" id="3.40.630.40">
    <property type="entry name" value="Zn-dependent exopeptidases"/>
    <property type="match status" value="1"/>
</dbReference>
<evidence type="ECO:0000313" key="5">
    <source>
        <dbReference type="Proteomes" id="UP000308489"/>
    </source>
</evidence>
<dbReference type="Pfam" id="PF01520">
    <property type="entry name" value="Amidase_3"/>
    <property type="match status" value="1"/>
</dbReference>
<dbReference type="CDD" id="cd02696">
    <property type="entry name" value="MurNAc-LAA"/>
    <property type="match status" value="1"/>
</dbReference>
<proteinExistence type="predicted"/>
<dbReference type="GO" id="GO:0009253">
    <property type="term" value="P:peptidoglycan catabolic process"/>
    <property type="evidence" value="ECO:0007669"/>
    <property type="project" value="InterPro"/>
</dbReference>
<protein>
    <submittedName>
        <fullName evidence="4">N-acetylmuramoyl-L-alanine amidase</fullName>
        <ecNumber evidence="4">3.5.1.28</ecNumber>
    </submittedName>
</protein>
<keyword evidence="1 4" id="KW-0378">Hydrolase</keyword>
<accession>A0A4V6KCT7</accession>
<evidence type="ECO:0000256" key="2">
    <source>
        <dbReference type="SAM" id="Phobius"/>
    </source>
</evidence>
<keyword evidence="2" id="KW-0472">Membrane</keyword>
<dbReference type="AlphaFoldDB" id="A0A4V6KCT7"/>
<organism evidence="4 5">
    <name type="scientific">Hathewaya histolytica</name>
    <name type="common">Clostridium histolyticum</name>
    <dbReference type="NCBI Taxonomy" id="1498"/>
    <lineage>
        <taxon>Bacteria</taxon>
        <taxon>Bacillati</taxon>
        <taxon>Bacillota</taxon>
        <taxon>Clostridia</taxon>
        <taxon>Eubacteriales</taxon>
        <taxon>Clostridiaceae</taxon>
        <taxon>Hathewaya</taxon>
    </lineage>
</organism>
<reference evidence="4 5" key="1">
    <citation type="submission" date="2019-05" db="EMBL/GenBank/DDBJ databases">
        <authorList>
            <consortium name="Pathogen Informatics"/>
        </authorList>
    </citation>
    <scope>NUCLEOTIDE SEQUENCE [LARGE SCALE GENOMIC DNA]</scope>
    <source>
        <strain evidence="4 5">NCTC503</strain>
    </source>
</reference>